<dbReference type="AlphaFoldDB" id="A0AA35KV92"/>
<evidence type="ECO:0000313" key="1">
    <source>
        <dbReference type="EMBL" id="CAI5784890.1"/>
    </source>
</evidence>
<accession>A0AA35KV92</accession>
<sequence>MRPDPFQPISMQQRLFDRRLVGGFRLAGNGDGGGGGAIQRFGHVFLNWKGGERALRERSKEMLQAAPAWFKEMNAQCRIFWESYEDGESISGSLATPL</sequence>
<protein>
    <submittedName>
        <fullName evidence="1">Uncharacterized protein</fullName>
    </submittedName>
</protein>
<dbReference type="Proteomes" id="UP001178461">
    <property type="component" value="Chromosome 9"/>
</dbReference>
<proteinExistence type="predicted"/>
<evidence type="ECO:0000313" key="2">
    <source>
        <dbReference type="Proteomes" id="UP001178461"/>
    </source>
</evidence>
<keyword evidence="2" id="KW-1185">Reference proteome</keyword>
<reference evidence="1" key="1">
    <citation type="submission" date="2022-12" db="EMBL/GenBank/DDBJ databases">
        <authorList>
            <person name="Alioto T."/>
            <person name="Alioto T."/>
            <person name="Gomez Garrido J."/>
        </authorList>
    </citation>
    <scope>NUCLEOTIDE SEQUENCE</scope>
</reference>
<gene>
    <name evidence="1" type="ORF">PODLI_1B000761</name>
</gene>
<dbReference type="EMBL" id="OX395134">
    <property type="protein sequence ID" value="CAI5784890.1"/>
    <property type="molecule type" value="Genomic_DNA"/>
</dbReference>
<organism evidence="1 2">
    <name type="scientific">Podarcis lilfordi</name>
    <name type="common">Lilford's wall lizard</name>
    <dbReference type="NCBI Taxonomy" id="74358"/>
    <lineage>
        <taxon>Eukaryota</taxon>
        <taxon>Metazoa</taxon>
        <taxon>Chordata</taxon>
        <taxon>Craniata</taxon>
        <taxon>Vertebrata</taxon>
        <taxon>Euteleostomi</taxon>
        <taxon>Lepidosauria</taxon>
        <taxon>Squamata</taxon>
        <taxon>Bifurcata</taxon>
        <taxon>Unidentata</taxon>
        <taxon>Episquamata</taxon>
        <taxon>Laterata</taxon>
        <taxon>Lacertibaenia</taxon>
        <taxon>Lacertidae</taxon>
        <taxon>Podarcis</taxon>
    </lineage>
</organism>
<name>A0AA35KV92_9SAUR</name>